<dbReference type="SMART" id="SM00072">
    <property type="entry name" value="GuKc"/>
    <property type="match status" value="1"/>
</dbReference>
<dbReference type="AlphaFoldDB" id="A0A673LMZ8"/>
<dbReference type="Gene3D" id="3.40.50.300">
    <property type="entry name" value="P-loop containing nucleotide triphosphate hydrolases"/>
    <property type="match status" value="2"/>
</dbReference>
<name>A0A673LMZ8_9TELE</name>
<dbReference type="FunFam" id="3.30.63.10:FF:000001">
    <property type="entry name" value="Disks large homolog 1 isoform 2"/>
    <property type="match status" value="1"/>
</dbReference>
<dbReference type="GO" id="GO:0097120">
    <property type="term" value="P:receptor localization to synapse"/>
    <property type="evidence" value="ECO:0007669"/>
    <property type="project" value="TreeGrafter"/>
</dbReference>
<dbReference type="InterPro" id="IPR020590">
    <property type="entry name" value="Guanylate_kinase_CS"/>
</dbReference>
<dbReference type="GO" id="GO:0016323">
    <property type="term" value="C:basolateral plasma membrane"/>
    <property type="evidence" value="ECO:0007669"/>
    <property type="project" value="TreeGrafter"/>
</dbReference>
<dbReference type="GO" id="GO:0043113">
    <property type="term" value="P:receptor clustering"/>
    <property type="evidence" value="ECO:0007669"/>
    <property type="project" value="TreeGrafter"/>
</dbReference>
<dbReference type="PROSITE" id="PS50052">
    <property type="entry name" value="GUANYLATE_KINASE_2"/>
    <property type="match status" value="1"/>
</dbReference>
<dbReference type="SUPFAM" id="SSF52540">
    <property type="entry name" value="P-loop containing nucleoside triphosphate hydrolases"/>
    <property type="match status" value="1"/>
</dbReference>
<gene>
    <name evidence="4" type="primary">dlg3</name>
</gene>
<reference evidence="4" key="1">
    <citation type="submission" date="2025-08" db="UniProtKB">
        <authorList>
            <consortium name="Ensembl"/>
        </authorList>
    </citation>
    <scope>IDENTIFICATION</scope>
</reference>
<protein>
    <recommendedName>
        <fullName evidence="3">Guanylate kinase-like domain-containing protein</fullName>
    </recommendedName>
</protein>
<evidence type="ECO:0000256" key="1">
    <source>
        <dbReference type="ARBA" id="ARBA00022737"/>
    </source>
</evidence>
<dbReference type="GO" id="GO:0043005">
    <property type="term" value="C:neuron projection"/>
    <property type="evidence" value="ECO:0007669"/>
    <property type="project" value="TreeGrafter"/>
</dbReference>
<dbReference type="InterPro" id="IPR027417">
    <property type="entry name" value="P-loop_NTPase"/>
</dbReference>
<dbReference type="GO" id="GO:0099072">
    <property type="term" value="P:regulation of postsynaptic membrane neurotransmitter receptor levels"/>
    <property type="evidence" value="ECO:0007669"/>
    <property type="project" value="TreeGrafter"/>
</dbReference>
<evidence type="ECO:0000256" key="2">
    <source>
        <dbReference type="SAM" id="MobiDB-lite"/>
    </source>
</evidence>
<dbReference type="GO" id="GO:0031594">
    <property type="term" value="C:neuromuscular junction"/>
    <property type="evidence" value="ECO:0007669"/>
    <property type="project" value="TreeGrafter"/>
</dbReference>
<dbReference type="GO" id="GO:0007268">
    <property type="term" value="P:chemical synaptic transmission"/>
    <property type="evidence" value="ECO:0007669"/>
    <property type="project" value="TreeGrafter"/>
</dbReference>
<dbReference type="PROSITE" id="PS00856">
    <property type="entry name" value="GUANYLATE_KINASE_1"/>
    <property type="match status" value="1"/>
</dbReference>
<dbReference type="GO" id="GO:0019901">
    <property type="term" value="F:protein kinase binding"/>
    <property type="evidence" value="ECO:0007669"/>
    <property type="project" value="TreeGrafter"/>
</dbReference>
<sequence>ILGPMKDRVNDDLISEFPHNGTKARHTHVSSDTTRPRRENEMDGQDYHFVASREQMEKDIQDNKFIEAGQFNENLYGTSILSVRAGKHCILDVSGNAIKRLQQAQLYPIAIFIKPKSVEALIESFSPLPLLLFNTIVQGDSLDEIYNKIKLIIEEQSGPYIWIPSAEKL</sequence>
<feature type="region of interest" description="Disordered" evidence="2">
    <location>
        <begin position="15"/>
        <end position="44"/>
    </location>
</feature>
<evidence type="ECO:0000313" key="4">
    <source>
        <dbReference type="Ensembl" id="ENSSRHP00000077885.1"/>
    </source>
</evidence>
<dbReference type="GO" id="GO:0045197">
    <property type="term" value="P:establishment or maintenance of epithelial cell apical/basal polarity"/>
    <property type="evidence" value="ECO:0007669"/>
    <property type="project" value="TreeGrafter"/>
</dbReference>
<evidence type="ECO:0000313" key="5">
    <source>
        <dbReference type="Proteomes" id="UP000472270"/>
    </source>
</evidence>
<dbReference type="GO" id="GO:0035255">
    <property type="term" value="F:ionotropic glutamate receptor binding"/>
    <property type="evidence" value="ECO:0007669"/>
    <property type="project" value="TreeGrafter"/>
</dbReference>
<dbReference type="Gene3D" id="3.30.63.10">
    <property type="entry name" value="Guanylate Kinase phosphate binding domain"/>
    <property type="match status" value="1"/>
</dbReference>
<dbReference type="InterPro" id="IPR050614">
    <property type="entry name" value="Synaptic_Scaffolding_LAP-MAGUK"/>
</dbReference>
<evidence type="ECO:0000259" key="3">
    <source>
        <dbReference type="PROSITE" id="PS50052"/>
    </source>
</evidence>
<dbReference type="Ensembl" id="ENSSRHT00000080001.1">
    <property type="protein sequence ID" value="ENSSRHP00000077885.1"/>
    <property type="gene ID" value="ENSSRHG00000038576.1"/>
</dbReference>
<dbReference type="GO" id="GO:0098839">
    <property type="term" value="C:postsynaptic density membrane"/>
    <property type="evidence" value="ECO:0007669"/>
    <property type="project" value="TreeGrafter"/>
</dbReference>
<dbReference type="PANTHER" id="PTHR23119:SF28">
    <property type="entry name" value="DISKS LARGE HOMOLOG 3"/>
    <property type="match status" value="1"/>
</dbReference>
<dbReference type="InterPro" id="IPR008144">
    <property type="entry name" value="Guanylate_kin-like_dom"/>
</dbReference>
<dbReference type="InterPro" id="IPR008145">
    <property type="entry name" value="GK/Ca_channel_bsu"/>
</dbReference>
<dbReference type="PANTHER" id="PTHR23119">
    <property type="entry name" value="DISCS LARGE"/>
    <property type="match status" value="1"/>
</dbReference>
<reference evidence="4" key="2">
    <citation type="submission" date="2025-09" db="UniProtKB">
        <authorList>
            <consortium name="Ensembl"/>
        </authorList>
    </citation>
    <scope>IDENTIFICATION</scope>
</reference>
<keyword evidence="5" id="KW-1185">Reference proteome</keyword>
<proteinExistence type="predicted"/>
<accession>A0A673LMZ8</accession>
<dbReference type="Pfam" id="PF00625">
    <property type="entry name" value="Guanylate_kin"/>
    <property type="match status" value="1"/>
</dbReference>
<keyword evidence="1" id="KW-0677">Repeat</keyword>
<feature type="domain" description="Guanylate kinase-like" evidence="3">
    <location>
        <begin position="1"/>
        <end position="169"/>
    </location>
</feature>
<organism evidence="4 5">
    <name type="scientific">Sinocyclocheilus rhinocerous</name>
    <dbReference type="NCBI Taxonomy" id="307959"/>
    <lineage>
        <taxon>Eukaryota</taxon>
        <taxon>Metazoa</taxon>
        <taxon>Chordata</taxon>
        <taxon>Craniata</taxon>
        <taxon>Vertebrata</taxon>
        <taxon>Euteleostomi</taxon>
        <taxon>Actinopterygii</taxon>
        <taxon>Neopterygii</taxon>
        <taxon>Teleostei</taxon>
        <taxon>Ostariophysi</taxon>
        <taxon>Cypriniformes</taxon>
        <taxon>Cyprinidae</taxon>
        <taxon>Cyprininae</taxon>
        <taxon>Sinocyclocheilus</taxon>
    </lineage>
</organism>
<dbReference type="Proteomes" id="UP000472270">
    <property type="component" value="Unassembled WGS sequence"/>
</dbReference>
<dbReference type="GO" id="GO:0098609">
    <property type="term" value="P:cell-cell adhesion"/>
    <property type="evidence" value="ECO:0007669"/>
    <property type="project" value="TreeGrafter"/>
</dbReference>